<gene>
    <name evidence="1" type="ORF">LSI01_04340</name>
</gene>
<reference evidence="1 2" key="1">
    <citation type="submission" date="2019-07" db="EMBL/GenBank/DDBJ databases">
        <title>Whole genome shotgun sequence of Lactobacillus siliginis NBRC 101315.</title>
        <authorList>
            <person name="Hosoyama A."/>
            <person name="Uohara A."/>
            <person name="Ohji S."/>
            <person name="Ichikawa N."/>
        </authorList>
    </citation>
    <scope>NUCLEOTIDE SEQUENCE [LARGE SCALE GENOMIC DNA]</scope>
    <source>
        <strain evidence="1 2">NBRC 101315</strain>
    </source>
</reference>
<proteinExistence type="predicted"/>
<dbReference type="EMBL" id="BJUD01000004">
    <property type="protein sequence ID" value="GEK28123.1"/>
    <property type="molecule type" value="Genomic_DNA"/>
</dbReference>
<dbReference type="AlphaFoldDB" id="A0A510VMF2"/>
<evidence type="ECO:0000313" key="2">
    <source>
        <dbReference type="Proteomes" id="UP000321429"/>
    </source>
</evidence>
<evidence type="ECO:0000313" key="1">
    <source>
        <dbReference type="EMBL" id="GEK28123.1"/>
    </source>
</evidence>
<sequence length="70" mass="8238">MINTNFGYITKQEASVICNLDKRNSKPKRCLLGRRFSMPKARVWRKDNKKNEENNVLIQLGKPRVRNCCN</sequence>
<dbReference type="Proteomes" id="UP000321429">
    <property type="component" value="Unassembled WGS sequence"/>
</dbReference>
<protein>
    <submittedName>
        <fullName evidence="1">Uncharacterized protein</fullName>
    </submittedName>
</protein>
<comment type="caution">
    <text evidence="1">The sequence shown here is derived from an EMBL/GenBank/DDBJ whole genome shotgun (WGS) entry which is preliminary data.</text>
</comment>
<name>A0A510VMF2_9LACO</name>
<accession>A0A510VMF2</accession>
<organism evidence="1 2">
    <name type="scientific">Furfurilactobacillus siliginis</name>
    <dbReference type="NCBI Taxonomy" id="348151"/>
    <lineage>
        <taxon>Bacteria</taxon>
        <taxon>Bacillati</taxon>
        <taxon>Bacillota</taxon>
        <taxon>Bacilli</taxon>
        <taxon>Lactobacillales</taxon>
        <taxon>Lactobacillaceae</taxon>
        <taxon>Furfurilactobacillus</taxon>
    </lineage>
</organism>